<keyword evidence="6" id="KW-0833">Ubl conjugation pathway</keyword>
<dbReference type="GO" id="GO:0000407">
    <property type="term" value="C:phagophore assembly site"/>
    <property type="evidence" value="ECO:0007669"/>
    <property type="project" value="TreeGrafter"/>
</dbReference>
<evidence type="ECO:0000256" key="1">
    <source>
        <dbReference type="ARBA" id="ARBA00004496"/>
    </source>
</evidence>
<keyword evidence="5" id="KW-0963">Cytoplasm</keyword>
<dbReference type="GO" id="GO:0019776">
    <property type="term" value="F:Atg8-family ligase activity"/>
    <property type="evidence" value="ECO:0007669"/>
    <property type="project" value="TreeGrafter"/>
</dbReference>
<comment type="caution">
    <text evidence="12">The sequence shown here is derived from an EMBL/GenBank/DDBJ whole genome shotgun (WGS) entry which is preliminary data.</text>
</comment>
<evidence type="ECO:0000256" key="7">
    <source>
        <dbReference type="ARBA" id="ARBA00022927"/>
    </source>
</evidence>
<evidence type="ECO:0000313" key="12">
    <source>
        <dbReference type="EMBL" id="OEJ88781.1"/>
    </source>
</evidence>
<dbReference type="GO" id="GO:0044804">
    <property type="term" value="P:nucleophagy"/>
    <property type="evidence" value="ECO:0007669"/>
    <property type="project" value="TreeGrafter"/>
</dbReference>
<gene>
    <name evidence="12" type="ORF">AWRI3580_g2346</name>
</gene>
<dbReference type="GO" id="GO:0005829">
    <property type="term" value="C:cytosol"/>
    <property type="evidence" value="ECO:0007669"/>
    <property type="project" value="TreeGrafter"/>
</dbReference>
<dbReference type="VEuPathDB" id="FungiDB:AWRI3580_g2346"/>
<evidence type="ECO:0000313" key="13">
    <source>
        <dbReference type="Proteomes" id="UP000095358"/>
    </source>
</evidence>
<dbReference type="GO" id="GO:0000045">
    <property type="term" value="P:autophagosome assembly"/>
    <property type="evidence" value="ECO:0007669"/>
    <property type="project" value="TreeGrafter"/>
</dbReference>
<keyword evidence="8" id="KW-0072">Autophagy</keyword>
<evidence type="ECO:0000256" key="4">
    <source>
        <dbReference type="ARBA" id="ARBA00022448"/>
    </source>
</evidence>
<dbReference type="AlphaFoldDB" id="A0A1E5RPG2"/>
<comment type="function">
    <text evidence="9">E2 conjugating enzyme required for the cytoplasm to vacuole transport (Cvt) and autophagy. Required for selective autophagic degradation of the nucleus (nucleophagy) as well as for mitophagy which contributes to regulate mitochondrial quantity and quality by eliminating the mitochondria to a basal level to fulfill cellular energy requirements and preventing excess ROS production. Responsible for the E2-like covalent binding of phosphatidylethanolamine to the C-terminal Gly of ATG8. The ATG12-ATG5 conjugate plays a role of an E3 and promotes the transfer of ATG8 from ATG3 to phosphatidylethanolamine (PE). This step is required for the membrane association of ATG8. The formation of the ATG8-phosphatidylethanolamine conjugate is essential for autophagy and for the cytoplasm to vacuole transport (Cvt). The ATG8-PE conjugate mediates tethering between adjacent membranes and stimulates membrane hemifusion, leading to expansion of the autophagosomal membrane during autophagy.</text>
</comment>
<dbReference type="EMBL" id="LPNN01000004">
    <property type="protein sequence ID" value="OEJ88781.1"/>
    <property type="molecule type" value="Genomic_DNA"/>
</dbReference>
<dbReference type="PANTHER" id="PTHR12866">
    <property type="entry name" value="UBIQUITIN-LIKE-CONJUGATING ENZYME ATG3"/>
    <property type="match status" value="1"/>
</dbReference>
<evidence type="ECO:0000256" key="11">
    <source>
        <dbReference type="ARBA" id="ARBA00033139"/>
    </source>
</evidence>
<evidence type="ECO:0000256" key="2">
    <source>
        <dbReference type="ARBA" id="ARBA00007683"/>
    </source>
</evidence>
<evidence type="ECO:0000256" key="9">
    <source>
        <dbReference type="ARBA" id="ARBA00025674"/>
    </source>
</evidence>
<dbReference type="GO" id="GO:0015031">
    <property type="term" value="P:protein transport"/>
    <property type="evidence" value="ECO:0007669"/>
    <property type="project" value="UniProtKB-KW"/>
</dbReference>
<dbReference type="STRING" id="29833.A0A1E5RPG2"/>
<evidence type="ECO:0000256" key="10">
    <source>
        <dbReference type="ARBA" id="ARBA00032144"/>
    </source>
</evidence>
<comment type="subcellular location">
    <subcellularLocation>
        <location evidence="1">Cytoplasm</location>
    </subcellularLocation>
</comment>
<dbReference type="Gene3D" id="3.30.1460.50">
    <property type="match status" value="1"/>
</dbReference>
<dbReference type="OrthoDB" id="1584384at2759"/>
<keyword evidence="4" id="KW-0813">Transport</keyword>
<comment type="similarity">
    <text evidence="2">Belongs to the ATG3 family.</text>
</comment>
<name>A0A1E5RPG2_HANUV</name>
<keyword evidence="13" id="KW-1185">Reference proteome</keyword>
<protein>
    <recommendedName>
        <fullName evidence="3">Autophagy-related protein 3</fullName>
    </recommendedName>
    <alternativeName>
        <fullName evidence="10 11">Autophagy-related E2-like conjugation enzyme ATG3</fullName>
    </alternativeName>
</protein>
<dbReference type="Pfam" id="PF03987">
    <property type="entry name" value="Autophagy_act_C"/>
    <property type="match status" value="1"/>
</dbReference>
<accession>A0A1E5RPG2</accession>
<dbReference type="InterPro" id="IPR007135">
    <property type="entry name" value="Atg3/Atg10"/>
</dbReference>
<evidence type="ECO:0000256" key="3">
    <source>
        <dbReference type="ARBA" id="ARBA00018067"/>
    </source>
</evidence>
<evidence type="ECO:0000256" key="8">
    <source>
        <dbReference type="ARBA" id="ARBA00023006"/>
    </source>
</evidence>
<dbReference type="GO" id="GO:0061723">
    <property type="term" value="P:glycophagy"/>
    <property type="evidence" value="ECO:0007669"/>
    <property type="project" value="TreeGrafter"/>
</dbReference>
<evidence type="ECO:0000256" key="5">
    <source>
        <dbReference type="ARBA" id="ARBA00022490"/>
    </source>
</evidence>
<dbReference type="GO" id="GO:0000422">
    <property type="term" value="P:autophagy of mitochondrion"/>
    <property type="evidence" value="ECO:0007669"/>
    <property type="project" value="TreeGrafter"/>
</dbReference>
<organism evidence="12 13">
    <name type="scientific">Hanseniaspora uvarum</name>
    <name type="common">Yeast</name>
    <name type="synonym">Kloeckera apiculata</name>
    <dbReference type="NCBI Taxonomy" id="29833"/>
    <lineage>
        <taxon>Eukaryota</taxon>
        <taxon>Fungi</taxon>
        <taxon>Dikarya</taxon>
        <taxon>Ascomycota</taxon>
        <taxon>Saccharomycotina</taxon>
        <taxon>Saccharomycetes</taxon>
        <taxon>Saccharomycodales</taxon>
        <taxon>Saccharomycodaceae</taxon>
        <taxon>Hanseniaspora</taxon>
    </lineage>
</organism>
<dbReference type="Proteomes" id="UP000095358">
    <property type="component" value="Unassembled WGS sequence"/>
</dbReference>
<sequence length="283" mass="33131">MLRSKLSQLREYITPVSNESQYLKNGTITPNEFVIAGNYLQDKFITWTWNIDDDEINQDTLKIRSFLPNDKQFLVSRKILCYKRCEDIDTLNKKNDISEVEKFDAENNVWVVENVNEDEKHIQKSTEVGDDDYGFEEDLVLEENERQSDGESIVVLNEQNKRYYDLYILYSTSYRVPKLYLVGYNHDGQPLTPNQMLEDVSEEYRKKTATIEDLPVFKNKTPSISIHPCKHGDVMKLLMTRMQQSQSDEDDSTFPVDTYLIIFLKFINSVVPTMEYDFTMDGG</sequence>
<proteinExistence type="inferred from homology"/>
<evidence type="ECO:0000256" key="6">
    <source>
        <dbReference type="ARBA" id="ARBA00022786"/>
    </source>
</evidence>
<keyword evidence="7" id="KW-0653">Protein transport</keyword>
<dbReference type="PANTHER" id="PTHR12866:SF2">
    <property type="entry name" value="UBIQUITIN-LIKE-CONJUGATING ENZYME ATG3"/>
    <property type="match status" value="1"/>
</dbReference>
<reference evidence="13" key="1">
    <citation type="journal article" date="2016" name="Genome Announc.">
        <title>Genome sequences of three species of Hanseniaspora isolated from spontaneous wine fermentations.</title>
        <authorList>
            <person name="Sternes P.R."/>
            <person name="Lee D."/>
            <person name="Kutyna D.R."/>
            <person name="Borneman A.R."/>
        </authorList>
    </citation>
    <scope>NUCLEOTIDE SEQUENCE [LARGE SCALE GENOMIC DNA]</scope>
    <source>
        <strain evidence="13">AWRI3580</strain>
    </source>
</reference>